<name>A0A2V3ITM2_9FLOR</name>
<dbReference type="GO" id="GO:0006357">
    <property type="term" value="P:regulation of transcription by RNA polymerase II"/>
    <property type="evidence" value="ECO:0007669"/>
    <property type="project" value="TreeGrafter"/>
</dbReference>
<dbReference type="InterPro" id="IPR009057">
    <property type="entry name" value="Homeodomain-like_sf"/>
</dbReference>
<evidence type="ECO:0000313" key="2">
    <source>
        <dbReference type="EMBL" id="PXF45476.1"/>
    </source>
</evidence>
<dbReference type="AlphaFoldDB" id="A0A2V3ITM2"/>
<sequence length="378" mass="43423">MTAGRVDELSWNCLRPRPEIPQAVLDSIPSEDMQSFVQLVAINPLSMRTTDVMNQKVRSFQRWRVDTHSLKPKLAAAEKTSAKRVREEPEYYPPYEIELPEYDEEEQPRRKQRRSTVRPSLAVESPPPLHIADREGLPVNVGDEYQADVPLRPFTDSERKANPPIVASKQVFDLRACGGDTSVDRFLDRMNAQARQYRGFDLAPFATEVALEQLTACKGNEIQAAQRVKERLPEGPYFPGLQHSFNYDELCSFVRALEERGKDFELISRCLLPERSTSELVWMYYTRHKQLRMQSYIGLSDDQFKEDNGEAIKSLAITAERALEAIRGQAAYAGDGFPLDSRVQLSFAACRRGIMERERKRRLEESLKQTPRLRNRAD</sequence>
<dbReference type="GO" id="GO:0000118">
    <property type="term" value="C:histone deacetylase complex"/>
    <property type="evidence" value="ECO:0007669"/>
    <property type="project" value="TreeGrafter"/>
</dbReference>
<evidence type="ECO:0000256" key="1">
    <source>
        <dbReference type="SAM" id="MobiDB-lite"/>
    </source>
</evidence>
<dbReference type="GO" id="GO:0003714">
    <property type="term" value="F:transcription corepressor activity"/>
    <property type="evidence" value="ECO:0007669"/>
    <property type="project" value="TreeGrafter"/>
</dbReference>
<accession>A0A2V3ITM2</accession>
<dbReference type="InterPro" id="IPR051066">
    <property type="entry name" value="Trans_reg/Corepressor"/>
</dbReference>
<evidence type="ECO:0000313" key="3">
    <source>
        <dbReference type="Proteomes" id="UP000247409"/>
    </source>
</evidence>
<evidence type="ECO:0008006" key="4">
    <source>
        <dbReference type="Google" id="ProtNLM"/>
    </source>
</evidence>
<dbReference type="EMBL" id="NBIV01000060">
    <property type="protein sequence ID" value="PXF45476.1"/>
    <property type="molecule type" value="Genomic_DNA"/>
</dbReference>
<keyword evidence="3" id="KW-1185">Reference proteome</keyword>
<dbReference type="Gene3D" id="1.10.10.60">
    <property type="entry name" value="Homeodomain-like"/>
    <property type="match status" value="1"/>
</dbReference>
<dbReference type="GO" id="GO:0005667">
    <property type="term" value="C:transcription regulator complex"/>
    <property type="evidence" value="ECO:0007669"/>
    <property type="project" value="TreeGrafter"/>
</dbReference>
<gene>
    <name evidence="2" type="ORF">BWQ96_04774</name>
</gene>
<protein>
    <recommendedName>
        <fullName evidence="4">SANT domain-containing protein</fullName>
    </recommendedName>
</protein>
<dbReference type="SUPFAM" id="SSF46689">
    <property type="entry name" value="Homeodomain-like"/>
    <property type="match status" value="1"/>
</dbReference>
<dbReference type="Proteomes" id="UP000247409">
    <property type="component" value="Unassembled WGS sequence"/>
</dbReference>
<organism evidence="2 3">
    <name type="scientific">Gracilariopsis chorda</name>
    <dbReference type="NCBI Taxonomy" id="448386"/>
    <lineage>
        <taxon>Eukaryota</taxon>
        <taxon>Rhodophyta</taxon>
        <taxon>Florideophyceae</taxon>
        <taxon>Rhodymeniophycidae</taxon>
        <taxon>Gracilariales</taxon>
        <taxon>Gracilariaceae</taxon>
        <taxon>Gracilariopsis</taxon>
    </lineage>
</organism>
<dbReference type="PANTHER" id="PTHR16089:SF40">
    <property type="entry name" value="SUPPRESSOR OF ACTIVATED EGL-4 PROTEIN 1"/>
    <property type="match status" value="1"/>
</dbReference>
<dbReference type="OrthoDB" id="5977959at2759"/>
<feature type="region of interest" description="Disordered" evidence="1">
    <location>
        <begin position="95"/>
        <end position="137"/>
    </location>
</feature>
<comment type="caution">
    <text evidence="2">The sequence shown here is derived from an EMBL/GenBank/DDBJ whole genome shotgun (WGS) entry which is preliminary data.</text>
</comment>
<proteinExistence type="predicted"/>
<reference evidence="2 3" key="1">
    <citation type="journal article" date="2018" name="Mol. Biol. Evol.">
        <title>Analysis of the draft genome of the red seaweed Gracilariopsis chorda provides insights into genome size evolution in Rhodophyta.</title>
        <authorList>
            <person name="Lee J."/>
            <person name="Yang E.C."/>
            <person name="Graf L."/>
            <person name="Yang J.H."/>
            <person name="Qiu H."/>
            <person name="Zel Zion U."/>
            <person name="Chan C.X."/>
            <person name="Stephens T.G."/>
            <person name="Weber A.P.M."/>
            <person name="Boo G.H."/>
            <person name="Boo S.M."/>
            <person name="Kim K.M."/>
            <person name="Shin Y."/>
            <person name="Jung M."/>
            <person name="Lee S.J."/>
            <person name="Yim H.S."/>
            <person name="Lee J.H."/>
            <person name="Bhattacharya D."/>
            <person name="Yoon H.S."/>
        </authorList>
    </citation>
    <scope>NUCLEOTIDE SEQUENCE [LARGE SCALE GENOMIC DNA]</scope>
    <source>
        <strain evidence="2 3">SKKU-2015</strain>
        <tissue evidence="2">Whole body</tissue>
    </source>
</reference>
<dbReference type="PANTHER" id="PTHR16089">
    <property type="entry name" value="REST COREPRESSOR COREST PROTEIN-RELATED"/>
    <property type="match status" value="1"/>
</dbReference>